<keyword evidence="2" id="KW-1185">Reference proteome</keyword>
<proteinExistence type="predicted"/>
<dbReference type="Proteomes" id="UP000235145">
    <property type="component" value="Unassembled WGS sequence"/>
</dbReference>
<protein>
    <submittedName>
        <fullName evidence="1">Uncharacterized protein</fullName>
    </submittedName>
</protein>
<comment type="caution">
    <text evidence="1">The sequence shown here is derived from an EMBL/GenBank/DDBJ whole genome shotgun (WGS) entry which is preliminary data.</text>
</comment>
<sequence length="82" mass="9480">MRCKEKIPKGQQMMECRSYQGNILVLLVANARIKDTTLGPVKGKEGINLRSDYGYLLWCNDYLLWFDDVVMYGAQTLVCLTW</sequence>
<evidence type="ECO:0000313" key="1">
    <source>
        <dbReference type="EMBL" id="KAJ0226642.1"/>
    </source>
</evidence>
<gene>
    <name evidence="1" type="ORF">LSAT_V11C100049200</name>
</gene>
<organism evidence="1 2">
    <name type="scientific">Lactuca sativa</name>
    <name type="common">Garden lettuce</name>
    <dbReference type="NCBI Taxonomy" id="4236"/>
    <lineage>
        <taxon>Eukaryota</taxon>
        <taxon>Viridiplantae</taxon>
        <taxon>Streptophyta</taxon>
        <taxon>Embryophyta</taxon>
        <taxon>Tracheophyta</taxon>
        <taxon>Spermatophyta</taxon>
        <taxon>Magnoliopsida</taxon>
        <taxon>eudicotyledons</taxon>
        <taxon>Gunneridae</taxon>
        <taxon>Pentapetalae</taxon>
        <taxon>asterids</taxon>
        <taxon>campanulids</taxon>
        <taxon>Asterales</taxon>
        <taxon>Asteraceae</taxon>
        <taxon>Cichorioideae</taxon>
        <taxon>Cichorieae</taxon>
        <taxon>Lactucinae</taxon>
        <taxon>Lactuca</taxon>
    </lineage>
</organism>
<dbReference type="EMBL" id="NBSK02000001">
    <property type="protein sequence ID" value="KAJ0226642.1"/>
    <property type="molecule type" value="Genomic_DNA"/>
</dbReference>
<dbReference type="AlphaFoldDB" id="A0A9R1WH62"/>
<evidence type="ECO:0000313" key="2">
    <source>
        <dbReference type="Proteomes" id="UP000235145"/>
    </source>
</evidence>
<reference evidence="1 2" key="1">
    <citation type="journal article" date="2017" name="Nat. Commun.">
        <title>Genome assembly with in vitro proximity ligation data and whole-genome triplication in lettuce.</title>
        <authorList>
            <person name="Reyes-Chin-Wo S."/>
            <person name="Wang Z."/>
            <person name="Yang X."/>
            <person name="Kozik A."/>
            <person name="Arikit S."/>
            <person name="Song C."/>
            <person name="Xia L."/>
            <person name="Froenicke L."/>
            <person name="Lavelle D.O."/>
            <person name="Truco M.J."/>
            <person name="Xia R."/>
            <person name="Zhu S."/>
            <person name="Xu C."/>
            <person name="Xu H."/>
            <person name="Xu X."/>
            <person name="Cox K."/>
            <person name="Korf I."/>
            <person name="Meyers B.C."/>
            <person name="Michelmore R.W."/>
        </authorList>
    </citation>
    <scope>NUCLEOTIDE SEQUENCE [LARGE SCALE GENOMIC DNA]</scope>
    <source>
        <strain evidence="2">cv. Salinas</strain>
        <tissue evidence="1">Seedlings</tissue>
    </source>
</reference>
<accession>A0A9R1WH62</accession>
<name>A0A9R1WH62_LACSA</name>